<keyword evidence="2" id="KW-1185">Reference proteome</keyword>
<reference evidence="1" key="1">
    <citation type="submission" date="2020-05" db="EMBL/GenBank/DDBJ databases">
        <title>Large-scale comparative analyses of tick genomes elucidate their genetic diversity and vector capacities.</title>
        <authorList>
            <person name="Jia N."/>
            <person name="Wang J."/>
            <person name="Shi W."/>
            <person name="Du L."/>
            <person name="Sun Y."/>
            <person name="Zhan W."/>
            <person name="Jiang J."/>
            <person name="Wang Q."/>
            <person name="Zhang B."/>
            <person name="Ji P."/>
            <person name="Sakyi L.B."/>
            <person name="Cui X."/>
            <person name="Yuan T."/>
            <person name="Jiang B."/>
            <person name="Yang W."/>
            <person name="Lam T.T.-Y."/>
            <person name="Chang Q."/>
            <person name="Ding S."/>
            <person name="Wang X."/>
            <person name="Zhu J."/>
            <person name="Ruan X."/>
            <person name="Zhao L."/>
            <person name="Wei J."/>
            <person name="Que T."/>
            <person name="Du C."/>
            <person name="Cheng J."/>
            <person name="Dai P."/>
            <person name="Han X."/>
            <person name="Huang E."/>
            <person name="Gao Y."/>
            <person name="Liu J."/>
            <person name="Shao H."/>
            <person name="Ye R."/>
            <person name="Li L."/>
            <person name="Wei W."/>
            <person name="Wang X."/>
            <person name="Wang C."/>
            <person name="Yang T."/>
            <person name="Huo Q."/>
            <person name="Li W."/>
            <person name="Guo W."/>
            <person name="Chen H."/>
            <person name="Zhou L."/>
            <person name="Ni X."/>
            <person name="Tian J."/>
            <person name="Zhou Y."/>
            <person name="Sheng Y."/>
            <person name="Liu T."/>
            <person name="Pan Y."/>
            <person name="Xia L."/>
            <person name="Li J."/>
            <person name="Zhao F."/>
            <person name="Cao W."/>
        </authorList>
    </citation>
    <scope>NUCLEOTIDE SEQUENCE</scope>
    <source>
        <strain evidence="1">Hyas-2018</strain>
    </source>
</reference>
<proteinExistence type="predicted"/>
<evidence type="ECO:0000313" key="1">
    <source>
        <dbReference type="EMBL" id="KAH6943007.1"/>
    </source>
</evidence>
<comment type="caution">
    <text evidence="1">The sequence shown here is derived from an EMBL/GenBank/DDBJ whole genome shotgun (WGS) entry which is preliminary data.</text>
</comment>
<accession>A0ACB7T663</accession>
<name>A0ACB7T663_HYAAI</name>
<dbReference type="Proteomes" id="UP000821845">
    <property type="component" value="Chromosome 10"/>
</dbReference>
<sequence>MNVHGLRRNVKNVVRNYSDAQVKVSQQCKENIFAIQTLKDFQHTEDNKDQGVNVREKSKQLVALLKDDERLRAERTRALKAKERFAQATARVGSEALAKYGSSSRRDSYNSDATSPRGEGDGASGLSSELECARPQTAGEEELQLQLALAMSKEEAEQEERLRKHDDLRLQMAINESQHTTAAMPNGGASSSSSGAGPSSSHHQASASGLDDLLGLNLGATGGPSGAEPPAVTDPWGMPLYDGAQAAAPDPWSSPTGSRPATVGQPSDPWQSPTSKPANHGDPWSTSQDPWRSAGPTTNGNDLDEFDTLSKRSAATSPISEQTGAVGDALALGGLRRALPGVEEDELSKRKTPESFLGPNSNLVNLDALVTTRPAGTLGVAPPAAANPFAAPLSAPTTGLAAPATAAAAASNPFQTSKPPTINQLRLQNSSFPATPVAPAAATTLLTHPAAAAALVSQQPLAPHGGYVGMPAGAAAVGQQNPFL</sequence>
<dbReference type="EMBL" id="CM023490">
    <property type="protein sequence ID" value="KAH6943007.1"/>
    <property type="molecule type" value="Genomic_DNA"/>
</dbReference>
<evidence type="ECO:0000313" key="2">
    <source>
        <dbReference type="Proteomes" id="UP000821845"/>
    </source>
</evidence>
<organism evidence="1 2">
    <name type="scientific">Hyalomma asiaticum</name>
    <name type="common">Tick</name>
    <dbReference type="NCBI Taxonomy" id="266040"/>
    <lineage>
        <taxon>Eukaryota</taxon>
        <taxon>Metazoa</taxon>
        <taxon>Ecdysozoa</taxon>
        <taxon>Arthropoda</taxon>
        <taxon>Chelicerata</taxon>
        <taxon>Arachnida</taxon>
        <taxon>Acari</taxon>
        <taxon>Parasitiformes</taxon>
        <taxon>Ixodida</taxon>
        <taxon>Ixodoidea</taxon>
        <taxon>Ixodidae</taxon>
        <taxon>Hyalomminae</taxon>
        <taxon>Hyalomma</taxon>
    </lineage>
</organism>
<protein>
    <submittedName>
        <fullName evidence="1">Uncharacterized protein</fullName>
    </submittedName>
</protein>
<gene>
    <name evidence="1" type="ORF">HPB50_013627</name>
</gene>